<evidence type="ECO:0000259" key="1">
    <source>
        <dbReference type="Pfam" id="PF01471"/>
    </source>
</evidence>
<reference evidence="2" key="1">
    <citation type="journal article" date="2022" name="Int. J. Syst. Evol. Microbiol.">
        <title>Pseudomonas aegrilactucae sp. nov. and Pseudomonas morbosilactucae sp. nov., pathogens causing bacterial rot of lettuce in Japan.</title>
        <authorList>
            <person name="Sawada H."/>
            <person name="Fujikawa T."/>
            <person name="Satou M."/>
        </authorList>
    </citation>
    <scope>NUCLEOTIDE SEQUENCE</scope>
    <source>
        <strain evidence="2">0166_1</strain>
    </source>
</reference>
<dbReference type="AlphaFoldDB" id="A0A9E6XUB7"/>
<dbReference type="InterPro" id="IPR036365">
    <property type="entry name" value="PGBD-like_sf"/>
</dbReference>
<dbReference type="KEGG" id="sbae:DSM104329_00644"/>
<dbReference type="GO" id="GO:0015562">
    <property type="term" value="F:efflux transmembrane transporter activity"/>
    <property type="evidence" value="ECO:0007669"/>
    <property type="project" value="TreeGrafter"/>
</dbReference>
<dbReference type="Proteomes" id="UP001162834">
    <property type="component" value="Chromosome"/>
</dbReference>
<dbReference type="GO" id="GO:1990281">
    <property type="term" value="C:efflux pump complex"/>
    <property type="evidence" value="ECO:0007669"/>
    <property type="project" value="TreeGrafter"/>
</dbReference>
<dbReference type="Gene3D" id="1.10.101.10">
    <property type="entry name" value="PGBD-like superfamily/PGBD"/>
    <property type="match status" value="1"/>
</dbReference>
<dbReference type="PANTHER" id="PTHR30469:SF15">
    <property type="entry name" value="HLYD FAMILY OF SECRETION PROTEINS"/>
    <property type="match status" value="1"/>
</dbReference>
<dbReference type="SUPFAM" id="SSF47090">
    <property type="entry name" value="PGBD-like"/>
    <property type="match status" value="1"/>
</dbReference>
<dbReference type="InterPro" id="IPR002477">
    <property type="entry name" value="Peptidoglycan-bd-like"/>
</dbReference>
<dbReference type="PANTHER" id="PTHR30469">
    <property type="entry name" value="MULTIDRUG RESISTANCE PROTEIN MDTA"/>
    <property type="match status" value="1"/>
</dbReference>
<organism evidence="2 3">
    <name type="scientific">Capillimicrobium parvum</name>
    <dbReference type="NCBI Taxonomy" id="2884022"/>
    <lineage>
        <taxon>Bacteria</taxon>
        <taxon>Bacillati</taxon>
        <taxon>Actinomycetota</taxon>
        <taxon>Thermoleophilia</taxon>
        <taxon>Solirubrobacterales</taxon>
        <taxon>Capillimicrobiaceae</taxon>
        <taxon>Capillimicrobium</taxon>
    </lineage>
</organism>
<accession>A0A9E6XUB7</accession>
<gene>
    <name evidence="2" type="ORF">DSM104329_00644</name>
</gene>
<dbReference type="InterPro" id="IPR036366">
    <property type="entry name" value="PGBDSf"/>
</dbReference>
<feature type="domain" description="Peptidoglycan binding-like" evidence="1">
    <location>
        <begin position="125"/>
        <end position="171"/>
    </location>
</feature>
<evidence type="ECO:0000313" key="3">
    <source>
        <dbReference type="Proteomes" id="UP001162834"/>
    </source>
</evidence>
<keyword evidence="3" id="KW-1185">Reference proteome</keyword>
<name>A0A9E6XUB7_9ACTN</name>
<dbReference type="EMBL" id="CP087164">
    <property type="protein sequence ID" value="UGS34268.1"/>
    <property type="molecule type" value="Genomic_DNA"/>
</dbReference>
<protein>
    <recommendedName>
        <fullName evidence="1">Peptidoglycan binding-like domain-containing protein</fullName>
    </recommendedName>
</protein>
<dbReference type="RefSeq" id="WP_259313953.1">
    <property type="nucleotide sequence ID" value="NZ_CP087164.1"/>
</dbReference>
<sequence length="360" mass="37445">MKRKTWVLAAAAVLVAAAAIGGVVVVSGSPDATPAAQEPPTSTVKVERGALAAMVSLDGTLTYRARSDGSPYSVINRAHGTYTELPEAGDKVSCGAVLYRVDDRPVLLLCGTLPVYRRLRGGDVGRDVRQLNRNLHQLGYDAHPRDDAFTSRTAAALRKLQHDKGLSVTGALRVDDAVVLPRPVRVSRVTGALGGSARSGAQVAQGTSDTLDVQVQLDASQQGEVKVGDHAQIMLPGLESVTGRVARLGRVAQAPAGQNANAGAATITAYISLDTPEKARGLDRAPVQVEIATRGVEGVLSVPVLALVGKSGGGFAVEVVRDGGRRELVAVKLGLFDTARGRVQVEGDLREGDPVVVPSL</sequence>
<evidence type="ECO:0000313" key="2">
    <source>
        <dbReference type="EMBL" id="UGS34268.1"/>
    </source>
</evidence>
<proteinExistence type="predicted"/>
<dbReference type="Gene3D" id="2.40.420.20">
    <property type="match status" value="1"/>
</dbReference>
<dbReference type="Pfam" id="PF01471">
    <property type="entry name" value="PG_binding_1"/>
    <property type="match status" value="1"/>
</dbReference>